<feature type="compositionally biased region" description="Basic and acidic residues" evidence="1">
    <location>
        <begin position="419"/>
        <end position="432"/>
    </location>
</feature>
<evidence type="ECO:0000313" key="2">
    <source>
        <dbReference type="Proteomes" id="UP000228380"/>
    </source>
</evidence>
<feature type="region of interest" description="Disordered" evidence="1">
    <location>
        <begin position="1"/>
        <end position="102"/>
    </location>
</feature>
<proteinExistence type="predicted"/>
<sequence>MVISSKGPMRSPVMVSGGGRGGETPQPTHRSTSSGGGGGRGGSEIFICFTARPSTSMRAPSARSLPSPGRNHRDPAAPPLSASLSRRLRSSGSLKGGQSPMFPARKGCAFRAAEPSSPKVTCIGQVRVKSKAKNHGEGEALTSRSDILRRRQEGKNGTGEEERECSRNQSWVYQLPTSILEALRAIGSEFNCFLPCGRRRSPCLSSSRAREGKGVVERRGEKRSASSCGVVFARWLMAIEESEERKGGEMLGMVVGEREKGELDLVLRERENSEAKVEEVGNEGWVEEKEEVMVVKEEVVCVPPKNALLLMRCRSDPVKMAALTSRFFGSTATNVQAEEEEEEEEEEGDGNEERKEVGKHLVAEEAGEGDGQESNDEVEADAEEFSQGTGKAERRDCENQRSLEGVFLSVSVTEEEGASEDRGCVEEEKGIKEAGFSDESLLSDPNEVGEAPETELQEKQYEKVLNDEAVSLERGEEKEEEDMKGKESSSCSSQYNKGKEEMVVKKERKETRCNKEAMRRSSSCKEKERRRYSFSTEGEARRHSSATLRDARRASISTDKEGRICWSFVIDGEEIKVRSEELAAEAERENKKEQFPKEEEIRKAAEVEKFKTTREARLVPEERREEEEAGGGEREEEEREELSDCLLLMPFEHKLSMEVSRGTWVCSTDFLHGHRHHHGHPPKGGTTRASKVDDGRCVKVDEVGDGRCVESKEVIESMESSPRHLPPPRPKPPLPSAVEETLLSGVAAALVPAFEPFVLTRCKSEPARPSA</sequence>
<organism evidence="2 3">
    <name type="scientific">Phoenix dactylifera</name>
    <name type="common">Date palm</name>
    <dbReference type="NCBI Taxonomy" id="42345"/>
    <lineage>
        <taxon>Eukaryota</taxon>
        <taxon>Viridiplantae</taxon>
        <taxon>Streptophyta</taxon>
        <taxon>Embryophyta</taxon>
        <taxon>Tracheophyta</taxon>
        <taxon>Spermatophyta</taxon>
        <taxon>Magnoliopsida</taxon>
        <taxon>Liliopsida</taxon>
        <taxon>Arecaceae</taxon>
        <taxon>Coryphoideae</taxon>
        <taxon>Phoeniceae</taxon>
        <taxon>Phoenix</taxon>
    </lineage>
</organism>
<dbReference type="GeneID" id="103707380"/>
<feature type="region of interest" description="Disordered" evidence="1">
    <location>
        <begin position="132"/>
        <end position="167"/>
    </location>
</feature>
<accession>A0A8B9AE06</accession>
<reference evidence="3" key="2">
    <citation type="submission" date="2025-08" db="UniProtKB">
        <authorList>
            <consortium name="RefSeq"/>
        </authorList>
    </citation>
    <scope>IDENTIFICATION</scope>
    <source>
        <tissue evidence="3">Young leaves</tissue>
    </source>
</reference>
<feature type="compositionally biased region" description="Basic and acidic residues" evidence="1">
    <location>
        <begin position="497"/>
        <end position="531"/>
    </location>
</feature>
<dbReference type="RefSeq" id="XP_038981459.1">
    <property type="nucleotide sequence ID" value="XM_039125531.1"/>
</dbReference>
<feature type="compositionally biased region" description="Basic and acidic residues" evidence="1">
    <location>
        <begin position="391"/>
        <end position="401"/>
    </location>
</feature>
<name>A0A8B9AE06_PHODC</name>
<dbReference type="PANTHER" id="PTHR33448:SF4">
    <property type="entry name" value="CHLOROPLAST PROTEIN HCF243"/>
    <property type="match status" value="1"/>
</dbReference>
<dbReference type="PANTHER" id="PTHR33448">
    <property type="entry name" value="CHLOROPLAST PROTEIN HCF243-RELATED"/>
    <property type="match status" value="1"/>
</dbReference>
<feature type="compositionally biased region" description="Acidic residues" evidence="1">
    <location>
        <begin position="365"/>
        <end position="384"/>
    </location>
</feature>
<feature type="compositionally biased region" description="Basic and acidic residues" evidence="1">
    <location>
        <begin position="613"/>
        <end position="623"/>
    </location>
</feature>
<dbReference type="Proteomes" id="UP000228380">
    <property type="component" value="Chromosome 4"/>
</dbReference>
<feature type="compositionally biased region" description="Basic and acidic residues" evidence="1">
    <location>
        <begin position="146"/>
        <end position="166"/>
    </location>
</feature>
<feature type="region of interest" description="Disordered" evidence="1">
    <location>
        <begin position="673"/>
        <end position="693"/>
    </location>
</feature>
<gene>
    <name evidence="3" type="primary">LOC103707380</name>
</gene>
<protein>
    <submittedName>
        <fullName evidence="3">Uncharacterized protein LOC103707380</fullName>
    </submittedName>
</protein>
<feature type="compositionally biased region" description="Acidic residues" evidence="1">
    <location>
        <begin position="337"/>
        <end position="350"/>
    </location>
</feature>
<feature type="compositionally biased region" description="Basic and acidic residues" evidence="1">
    <location>
        <begin position="456"/>
        <end position="487"/>
    </location>
</feature>
<feature type="region of interest" description="Disordered" evidence="1">
    <location>
        <begin position="331"/>
        <end position="554"/>
    </location>
</feature>
<dbReference type="KEGG" id="pda:103707380"/>
<evidence type="ECO:0000313" key="3">
    <source>
        <dbReference type="RefSeq" id="XP_038981459.1"/>
    </source>
</evidence>
<keyword evidence="2" id="KW-1185">Reference proteome</keyword>
<evidence type="ECO:0000256" key="1">
    <source>
        <dbReference type="SAM" id="MobiDB-lite"/>
    </source>
</evidence>
<reference evidence="2" key="1">
    <citation type="journal article" date="2019" name="Nat. Commun.">
        <title>Genome-wide association mapping of date palm fruit traits.</title>
        <authorList>
            <person name="Hazzouri K.M."/>
            <person name="Gros-Balthazard M."/>
            <person name="Flowers J.M."/>
            <person name="Copetti D."/>
            <person name="Lemansour A."/>
            <person name="Lebrun M."/>
            <person name="Masmoudi K."/>
            <person name="Ferrand S."/>
            <person name="Dhar M.I."/>
            <person name="Fresquez Z.A."/>
            <person name="Rosas U."/>
            <person name="Zhang J."/>
            <person name="Talag J."/>
            <person name="Lee S."/>
            <person name="Kudrna D."/>
            <person name="Powell R.F."/>
            <person name="Leitch I.J."/>
            <person name="Krueger R.R."/>
            <person name="Wing R.A."/>
            <person name="Amiri K.M.A."/>
            <person name="Purugganan M.D."/>
        </authorList>
    </citation>
    <scope>NUCLEOTIDE SEQUENCE [LARGE SCALE GENOMIC DNA]</scope>
    <source>
        <strain evidence="2">cv. Khalas</strain>
    </source>
</reference>
<dbReference type="AlphaFoldDB" id="A0A8B9AE06"/>
<feature type="compositionally biased region" description="Pro residues" evidence="1">
    <location>
        <begin position="724"/>
        <end position="735"/>
    </location>
</feature>
<feature type="compositionally biased region" description="Basic and acidic residues" evidence="1">
    <location>
        <begin position="351"/>
        <end position="363"/>
    </location>
</feature>
<feature type="compositionally biased region" description="Acidic residues" evidence="1">
    <location>
        <begin position="624"/>
        <end position="641"/>
    </location>
</feature>
<feature type="region of interest" description="Disordered" evidence="1">
    <location>
        <begin position="613"/>
        <end position="641"/>
    </location>
</feature>
<feature type="region of interest" description="Disordered" evidence="1">
    <location>
        <begin position="714"/>
        <end position="737"/>
    </location>
</feature>
<dbReference type="OrthoDB" id="1934890at2759"/>